<evidence type="ECO:0000256" key="1">
    <source>
        <dbReference type="PROSITE-ProRule" id="PRU00339"/>
    </source>
</evidence>
<dbReference type="Pfam" id="PF00535">
    <property type="entry name" value="Glycos_transf_2"/>
    <property type="match status" value="1"/>
</dbReference>
<dbReference type="SUPFAM" id="SSF53448">
    <property type="entry name" value="Nucleotide-diphospho-sugar transferases"/>
    <property type="match status" value="1"/>
</dbReference>
<evidence type="ECO:0000313" key="4">
    <source>
        <dbReference type="Proteomes" id="UP000033115"/>
    </source>
</evidence>
<evidence type="ECO:0000313" key="3">
    <source>
        <dbReference type="EMBL" id="AKA70676.1"/>
    </source>
</evidence>
<dbReference type="Gene3D" id="1.25.40.10">
    <property type="entry name" value="Tetratricopeptide repeat domain"/>
    <property type="match status" value="3"/>
</dbReference>
<feature type="domain" description="Glycosyltransferase 2-like" evidence="2">
    <location>
        <begin position="9"/>
        <end position="131"/>
    </location>
</feature>
<dbReference type="EMBL" id="CP009933">
    <property type="protein sequence ID" value="AKA70676.1"/>
    <property type="molecule type" value="Genomic_DNA"/>
</dbReference>
<dbReference type="PROSITE" id="PS50005">
    <property type="entry name" value="TPR"/>
    <property type="match status" value="1"/>
</dbReference>
<dbReference type="KEGG" id="csq:CSCA_3551"/>
<dbReference type="CDD" id="cd02511">
    <property type="entry name" value="Beta4Glucosyltransferase"/>
    <property type="match status" value="1"/>
</dbReference>
<dbReference type="PANTHER" id="PTHR43630">
    <property type="entry name" value="POLY-BETA-1,6-N-ACETYL-D-GLUCOSAMINE SYNTHASE"/>
    <property type="match status" value="1"/>
</dbReference>
<dbReference type="PANTHER" id="PTHR43630:SF2">
    <property type="entry name" value="GLYCOSYLTRANSFERASE"/>
    <property type="match status" value="1"/>
</dbReference>
<gene>
    <name evidence="3" type="ORF">CSCA_3551</name>
</gene>
<accession>A0A0E3GRP4</accession>
<dbReference type="Proteomes" id="UP000033115">
    <property type="component" value="Chromosome"/>
</dbReference>
<name>A0A0E3GRP4_CLOSL</name>
<protein>
    <submittedName>
        <fullName evidence="3">Glycosyl transferase family 2</fullName>
    </submittedName>
</protein>
<dbReference type="Pfam" id="PF13181">
    <property type="entry name" value="TPR_8"/>
    <property type="match status" value="3"/>
</dbReference>
<dbReference type="InterPro" id="IPR011990">
    <property type="entry name" value="TPR-like_helical_dom_sf"/>
</dbReference>
<sequence>MNEMACEISLCIIVKDEKENLSRCVESVKDIVDEIIIVDIGSTDNTVEIAKIYGVKAYYFQWCNDFSAAMNESLKYATKDWVLIMDADDEFCKEDKEKFKMLVTNLDENTVYLFEIMCYFGIQSSNNLTINLNPRLFKNNYGYSYEGVIYSQLINKNHSTKEKGEFIKIYHYEHLNNSLISKNKSKRNITILEEEIKKNPQSKFNYFNLGNEYSFINNEKNALESYYKAYEGFDETTGFGPRLIERIVMSNYNLEYYNKALEFIETGLKYYSQCTDLYYFKGLILSIQDKPTLAIKAFEKCIEMGATPLIFKFIYGTDGFKATYELAQIYMKLKDYDTAYDYCIQTIKLKPDYLVPLYNIAHILKEKQIPMDEFKKSIEKFFTDFPRKYFIAADLFYMEGYYETALEYINKYEIETGIPEELKFFKIKCLIRSSKFDECIEYTKNIFQDNLYYFQAMMYKIICYVIMNKYELALKVISGFNENKLLYHNKKAFQVYRQFFNIVTDKPTSTLSEDENETSYTSTIFEICEIILINKELDKFEKSLDLLNLISDKSVLLQLGKLYNKHGYIDMAKKEITNSIKLFGVIDREALEILKIDSV</sequence>
<dbReference type="SMART" id="SM00028">
    <property type="entry name" value="TPR"/>
    <property type="match status" value="2"/>
</dbReference>
<proteinExistence type="predicted"/>
<dbReference type="HOGENOM" id="CLU_023736_1_0_9"/>
<dbReference type="GO" id="GO:0016740">
    <property type="term" value="F:transferase activity"/>
    <property type="evidence" value="ECO:0007669"/>
    <property type="project" value="UniProtKB-KW"/>
</dbReference>
<dbReference type="SUPFAM" id="SSF48452">
    <property type="entry name" value="TPR-like"/>
    <property type="match status" value="2"/>
</dbReference>
<keyword evidence="1" id="KW-0802">TPR repeat</keyword>
<dbReference type="InterPro" id="IPR029044">
    <property type="entry name" value="Nucleotide-diphossugar_trans"/>
</dbReference>
<reference evidence="3 4" key="1">
    <citation type="journal article" date="2015" name="J. Biotechnol.">
        <title>Complete genome sequence of a malodorant-producing acetogen, Clostridium scatologenes ATCC 25775(T).</title>
        <authorList>
            <person name="Zhu Z."/>
            <person name="Guo T."/>
            <person name="Zheng H."/>
            <person name="Song T."/>
            <person name="Ouyang P."/>
            <person name="Xie J."/>
        </authorList>
    </citation>
    <scope>NUCLEOTIDE SEQUENCE [LARGE SCALE GENOMIC DNA]</scope>
    <source>
        <strain evidence="3 4">ATCC 25775</strain>
    </source>
</reference>
<keyword evidence="4" id="KW-1185">Reference proteome</keyword>
<dbReference type="AlphaFoldDB" id="A0A0E3GRP4"/>
<keyword evidence="3" id="KW-0808">Transferase</keyword>
<dbReference type="STRING" id="1548.CSCA_3551"/>
<dbReference type="InterPro" id="IPR001173">
    <property type="entry name" value="Glyco_trans_2-like"/>
</dbReference>
<organism evidence="3 4">
    <name type="scientific">Clostridium scatologenes</name>
    <dbReference type="NCBI Taxonomy" id="1548"/>
    <lineage>
        <taxon>Bacteria</taxon>
        <taxon>Bacillati</taxon>
        <taxon>Bacillota</taxon>
        <taxon>Clostridia</taxon>
        <taxon>Eubacteriales</taxon>
        <taxon>Clostridiaceae</taxon>
        <taxon>Clostridium</taxon>
    </lineage>
</organism>
<evidence type="ECO:0000259" key="2">
    <source>
        <dbReference type="Pfam" id="PF00535"/>
    </source>
</evidence>
<dbReference type="Gene3D" id="3.90.550.10">
    <property type="entry name" value="Spore Coat Polysaccharide Biosynthesis Protein SpsA, Chain A"/>
    <property type="match status" value="1"/>
</dbReference>
<feature type="repeat" description="TPR" evidence="1">
    <location>
        <begin position="320"/>
        <end position="353"/>
    </location>
</feature>
<dbReference type="InterPro" id="IPR019734">
    <property type="entry name" value="TPR_rpt"/>
</dbReference>